<dbReference type="RefSeq" id="WP_227896216.1">
    <property type="nucleotide sequence ID" value="NZ_CP099466.1"/>
</dbReference>
<reference evidence="1" key="1">
    <citation type="submission" date="2021-10" db="EMBL/GenBank/DDBJ databases">
        <title>Novel species in genus Arthrobacter.</title>
        <authorList>
            <person name="Liu Y."/>
        </authorList>
    </citation>
    <scope>NUCLEOTIDE SEQUENCE</scope>
    <source>
        <strain evidence="1">Zg-Y453</strain>
    </source>
</reference>
<protein>
    <submittedName>
        <fullName evidence="1">Uncharacterized protein</fullName>
    </submittedName>
</protein>
<gene>
    <name evidence="1" type="ORF">LJ757_11070</name>
</gene>
<keyword evidence="2" id="KW-1185">Reference proteome</keyword>
<dbReference type="AlphaFoldDB" id="A0A9X1ME59"/>
<dbReference type="Proteomes" id="UP001139158">
    <property type="component" value="Unassembled WGS sequence"/>
</dbReference>
<proteinExistence type="predicted"/>
<evidence type="ECO:0000313" key="2">
    <source>
        <dbReference type="Proteomes" id="UP001139158"/>
    </source>
</evidence>
<dbReference type="EMBL" id="JAJFZV010000011">
    <property type="protein sequence ID" value="MCC3298343.1"/>
    <property type="molecule type" value="Genomic_DNA"/>
</dbReference>
<accession>A0A9X1ME59</accession>
<evidence type="ECO:0000313" key="1">
    <source>
        <dbReference type="EMBL" id="MCC3298343.1"/>
    </source>
</evidence>
<organism evidence="1 2">
    <name type="scientific">Arthrobacter caoxuetaonis</name>
    <dbReference type="NCBI Taxonomy" id="2886935"/>
    <lineage>
        <taxon>Bacteria</taxon>
        <taxon>Bacillati</taxon>
        <taxon>Actinomycetota</taxon>
        <taxon>Actinomycetes</taxon>
        <taxon>Micrococcales</taxon>
        <taxon>Micrococcaceae</taxon>
        <taxon>Arthrobacter</taxon>
    </lineage>
</organism>
<sequence>MTDIQSDLNVSPEHQKLTRGHSTYCEDALRIARLVLNKYPSASAISLDVYLDDDSLDCGPVSSVDGTVLIDDVSDIEDGLEIERIVAGWSCIALLTSKCCSWFRINPDTGESMIVLQRAIDPGNPVQRCSC</sequence>
<comment type="caution">
    <text evidence="1">The sequence shown here is derived from an EMBL/GenBank/DDBJ whole genome shotgun (WGS) entry which is preliminary data.</text>
</comment>
<name>A0A9X1ME59_9MICC</name>